<organism evidence="3 4">
    <name type="scientific">Pseudoclavibacter helvolus</name>
    <dbReference type="NCBI Taxonomy" id="255205"/>
    <lineage>
        <taxon>Bacteria</taxon>
        <taxon>Bacillati</taxon>
        <taxon>Actinomycetota</taxon>
        <taxon>Actinomycetes</taxon>
        <taxon>Micrococcales</taxon>
        <taxon>Microbacteriaceae</taxon>
        <taxon>Pseudoclavibacter</taxon>
    </lineage>
</organism>
<protein>
    <submittedName>
        <fullName evidence="3">6-phospho-3-hexuloisomerase</fullName>
        <ecNumber evidence="3">5.3.1.27</ecNumber>
    </submittedName>
</protein>
<proteinExistence type="inferred from homology"/>
<reference evidence="3 4" key="1">
    <citation type="submission" date="2020-08" db="EMBL/GenBank/DDBJ databases">
        <title>Sequencing the genomes of 1000 actinobacteria strains.</title>
        <authorList>
            <person name="Klenk H.-P."/>
        </authorList>
    </citation>
    <scope>NUCLEOTIDE SEQUENCE [LARGE SCALE GENOMIC DNA]</scope>
    <source>
        <strain evidence="3 4">DSM 20419</strain>
    </source>
</reference>
<dbReference type="EC" id="5.3.1.27" evidence="3"/>
<dbReference type="SUPFAM" id="SSF53697">
    <property type="entry name" value="SIS domain"/>
    <property type="match status" value="1"/>
</dbReference>
<evidence type="ECO:0000313" key="4">
    <source>
        <dbReference type="Proteomes" id="UP000545286"/>
    </source>
</evidence>
<dbReference type="InterPro" id="IPR017552">
    <property type="entry name" value="PHI/rmpB"/>
</dbReference>
<feature type="domain" description="SIS" evidence="2">
    <location>
        <begin position="32"/>
        <end position="175"/>
    </location>
</feature>
<dbReference type="CDD" id="cd05005">
    <property type="entry name" value="SIS_PHI"/>
    <property type="match status" value="1"/>
</dbReference>
<evidence type="ECO:0000259" key="2">
    <source>
        <dbReference type="PROSITE" id="PS51464"/>
    </source>
</evidence>
<dbReference type="Gene3D" id="3.40.50.10490">
    <property type="entry name" value="Glucose-6-phosphate isomerase like protein, domain 1"/>
    <property type="match status" value="1"/>
</dbReference>
<evidence type="ECO:0000256" key="1">
    <source>
        <dbReference type="ARBA" id="ARBA00009235"/>
    </source>
</evidence>
<dbReference type="AlphaFoldDB" id="A0A7W4UNW9"/>
<comment type="caution">
    <text evidence="3">The sequence shown here is derived from an EMBL/GenBank/DDBJ whole genome shotgun (WGS) entry which is preliminary data.</text>
</comment>
<dbReference type="GO" id="GO:0097367">
    <property type="term" value="F:carbohydrate derivative binding"/>
    <property type="evidence" value="ECO:0007669"/>
    <property type="project" value="InterPro"/>
</dbReference>
<accession>A0A7W4UNW9</accession>
<dbReference type="Proteomes" id="UP000545286">
    <property type="component" value="Unassembled WGS sequence"/>
</dbReference>
<name>A0A7W4UNW9_9MICO</name>
<dbReference type="PROSITE" id="PS51464">
    <property type="entry name" value="SIS"/>
    <property type="match status" value="1"/>
</dbReference>
<dbReference type="InterPro" id="IPR001347">
    <property type="entry name" value="SIS_dom"/>
</dbReference>
<dbReference type="EMBL" id="JACHWJ010000003">
    <property type="protein sequence ID" value="MBB2957863.1"/>
    <property type="molecule type" value="Genomic_DNA"/>
</dbReference>
<dbReference type="PANTHER" id="PTHR43443:SF1">
    <property type="entry name" value="3-HEXULOSE-6-PHOSPHATE ISOMERASE"/>
    <property type="match status" value="1"/>
</dbReference>
<evidence type="ECO:0000313" key="3">
    <source>
        <dbReference type="EMBL" id="MBB2957863.1"/>
    </source>
</evidence>
<comment type="similarity">
    <text evidence="1">Belongs to the SIS family. PHI subfamily.</text>
</comment>
<dbReference type="InterPro" id="IPR046348">
    <property type="entry name" value="SIS_dom_sf"/>
</dbReference>
<dbReference type="GO" id="GO:0043800">
    <property type="term" value="F:6-phospho-3-hexuloisomerase activity"/>
    <property type="evidence" value="ECO:0007669"/>
    <property type="project" value="UniProtKB-EC"/>
</dbReference>
<keyword evidence="4" id="KW-1185">Reference proteome</keyword>
<dbReference type="GO" id="GO:1901135">
    <property type="term" value="P:carbohydrate derivative metabolic process"/>
    <property type="evidence" value="ECO:0007669"/>
    <property type="project" value="InterPro"/>
</dbReference>
<dbReference type="RefSeq" id="WP_183624715.1">
    <property type="nucleotide sequence ID" value="NZ_JACHWJ010000003.1"/>
</dbReference>
<keyword evidence="3" id="KW-0413">Isomerase</keyword>
<sequence length="188" mass="20136">MTTTPSRDIAAAAVAEVRRMLDEVPEERYEAFLAEVRAAKTIVLHGVGREGLMMKALAMRLMHLGFHAHVLGDMTAPPVLEGDLLITSAGPGHFGTIQALQDIARAAGARNLLVTANPNGDSAALADVVVALPGPTMSEDLEVPDSALLMGSVFEVVQLFFYDVVVKRLSDTLGQPLEDARLRHTNLE</sequence>
<dbReference type="PANTHER" id="PTHR43443">
    <property type="entry name" value="3-HEXULOSE-6-PHOSPHATE ISOMERASE"/>
    <property type="match status" value="1"/>
</dbReference>
<gene>
    <name evidence="3" type="ORF">FHX72_002008</name>
</gene>